<keyword evidence="2" id="KW-0479">Metal-binding</keyword>
<feature type="region of interest" description="Disordered" evidence="8">
    <location>
        <begin position="33"/>
        <end position="181"/>
    </location>
</feature>
<dbReference type="Pfam" id="PF04988">
    <property type="entry name" value="AKAP95"/>
    <property type="match status" value="1"/>
</dbReference>
<feature type="compositionally biased region" description="Basic and acidic residues" evidence="8">
    <location>
        <begin position="201"/>
        <end position="210"/>
    </location>
</feature>
<dbReference type="GO" id="GO:0003677">
    <property type="term" value="F:DNA binding"/>
    <property type="evidence" value="ECO:0007669"/>
    <property type="project" value="InterPro"/>
</dbReference>
<evidence type="ECO:0000256" key="6">
    <source>
        <dbReference type="ARBA" id="ARBA00023242"/>
    </source>
</evidence>
<feature type="region of interest" description="Disordered" evidence="8">
    <location>
        <begin position="201"/>
        <end position="250"/>
    </location>
</feature>
<dbReference type="PANTHER" id="PTHR12190:SF4">
    <property type="entry name" value="A-KINASE ANCHOR PROTEIN 8-LIKE"/>
    <property type="match status" value="1"/>
</dbReference>
<name>A0A8T2KU47_ASTMX</name>
<keyword evidence="6" id="KW-0539">Nucleus</keyword>
<feature type="domain" description="C2H2 AKAP95-type" evidence="9">
    <location>
        <begin position="299"/>
        <end position="321"/>
    </location>
</feature>
<evidence type="ECO:0000259" key="9">
    <source>
        <dbReference type="PROSITE" id="PS51799"/>
    </source>
</evidence>
<feature type="compositionally biased region" description="Basic residues" evidence="8">
    <location>
        <begin position="121"/>
        <end position="131"/>
    </location>
</feature>
<proteinExistence type="inferred from homology"/>
<evidence type="ECO:0000313" key="10">
    <source>
        <dbReference type="EMBL" id="KAG9262853.1"/>
    </source>
</evidence>
<evidence type="ECO:0000313" key="11">
    <source>
        <dbReference type="Proteomes" id="UP000752171"/>
    </source>
</evidence>
<feature type="region of interest" description="Disordered" evidence="8">
    <location>
        <begin position="475"/>
        <end position="553"/>
    </location>
</feature>
<comment type="similarity">
    <text evidence="7">Belongs to the AKAP95 family.</text>
</comment>
<dbReference type="EMBL" id="JAICCE010000021">
    <property type="protein sequence ID" value="KAG9262853.1"/>
    <property type="molecule type" value="Genomic_DNA"/>
</dbReference>
<evidence type="ECO:0000256" key="2">
    <source>
        <dbReference type="ARBA" id="ARBA00022723"/>
    </source>
</evidence>
<evidence type="ECO:0000256" key="5">
    <source>
        <dbReference type="ARBA" id="ARBA00022833"/>
    </source>
</evidence>
<dbReference type="PROSITE" id="PS51799">
    <property type="entry name" value="ZF_C2H2_AKAP95"/>
    <property type="match status" value="2"/>
</dbReference>
<evidence type="ECO:0000256" key="8">
    <source>
        <dbReference type="SAM" id="MobiDB-lite"/>
    </source>
</evidence>
<feature type="domain" description="C2H2 AKAP95-type" evidence="9">
    <location>
        <begin position="392"/>
        <end position="415"/>
    </location>
</feature>
<evidence type="ECO:0000256" key="1">
    <source>
        <dbReference type="ARBA" id="ARBA00004123"/>
    </source>
</evidence>
<dbReference type="GO" id="GO:0008270">
    <property type="term" value="F:zinc ion binding"/>
    <property type="evidence" value="ECO:0007669"/>
    <property type="project" value="UniProtKB-KW"/>
</dbReference>
<keyword evidence="4 7" id="KW-0863">Zinc-finger</keyword>
<dbReference type="InterPro" id="IPR007071">
    <property type="entry name" value="AKAP95"/>
</dbReference>
<feature type="compositionally biased region" description="Basic and acidic residues" evidence="8">
    <location>
        <begin position="478"/>
        <end position="489"/>
    </location>
</feature>
<dbReference type="Proteomes" id="UP000752171">
    <property type="component" value="Unassembled WGS sequence"/>
</dbReference>
<protein>
    <submittedName>
        <fullName evidence="10">A-kinase anchor protein 8-like</fullName>
    </submittedName>
</protein>
<feature type="compositionally biased region" description="Polar residues" evidence="8">
    <location>
        <begin position="234"/>
        <end position="243"/>
    </location>
</feature>
<keyword evidence="3" id="KW-0677">Repeat</keyword>
<feature type="compositionally biased region" description="Basic and acidic residues" evidence="8">
    <location>
        <begin position="151"/>
        <end position="163"/>
    </location>
</feature>
<comment type="caution">
    <text evidence="10">The sequence shown here is derived from an EMBL/GenBank/DDBJ whole genome shotgun (WGS) entry which is preliminary data.</text>
</comment>
<feature type="compositionally biased region" description="Acidic residues" evidence="8">
    <location>
        <begin position="490"/>
        <end position="553"/>
    </location>
</feature>
<gene>
    <name evidence="10" type="primary">AKAP8L</name>
    <name evidence="10" type="ORF">AMEX_G24785</name>
</gene>
<evidence type="ECO:0000256" key="3">
    <source>
        <dbReference type="ARBA" id="ARBA00022737"/>
    </source>
</evidence>
<evidence type="ECO:0000256" key="7">
    <source>
        <dbReference type="PROSITE-ProRule" id="PRU01140"/>
    </source>
</evidence>
<dbReference type="OrthoDB" id="8923935at2759"/>
<dbReference type="GO" id="GO:0005634">
    <property type="term" value="C:nucleus"/>
    <property type="evidence" value="ECO:0007669"/>
    <property type="project" value="UniProtKB-SubCell"/>
</dbReference>
<dbReference type="InterPro" id="IPR034736">
    <property type="entry name" value="ZF_C2H2_AKAP95"/>
</dbReference>
<feature type="compositionally biased region" description="Low complexity" evidence="8">
    <location>
        <begin position="33"/>
        <end position="57"/>
    </location>
</feature>
<organism evidence="10 11">
    <name type="scientific">Astyanax mexicanus</name>
    <name type="common">Blind cave fish</name>
    <name type="synonym">Astyanax fasciatus mexicanus</name>
    <dbReference type="NCBI Taxonomy" id="7994"/>
    <lineage>
        <taxon>Eukaryota</taxon>
        <taxon>Metazoa</taxon>
        <taxon>Chordata</taxon>
        <taxon>Craniata</taxon>
        <taxon>Vertebrata</taxon>
        <taxon>Euteleostomi</taxon>
        <taxon>Actinopterygii</taxon>
        <taxon>Neopterygii</taxon>
        <taxon>Teleostei</taxon>
        <taxon>Ostariophysi</taxon>
        <taxon>Characiformes</taxon>
        <taxon>Characoidei</taxon>
        <taxon>Acestrorhamphidae</taxon>
        <taxon>Acestrorhamphinae</taxon>
        <taxon>Astyanax</taxon>
    </lineage>
</organism>
<accession>A0A8T2KU47</accession>
<comment type="subcellular location">
    <subcellularLocation>
        <location evidence="1">Nucleus</location>
    </subcellularLocation>
</comment>
<reference evidence="10 11" key="1">
    <citation type="submission" date="2021-07" db="EMBL/GenBank/DDBJ databases">
        <authorList>
            <person name="Imarazene B."/>
            <person name="Zahm M."/>
            <person name="Klopp C."/>
            <person name="Cabau C."/>
            <person name="Beille S."/>
            <person name="Jouanno E."/>
            <person name="Castinel A."/>
            <person name="Lluch J."/>
            <person name="Gil L."/>
            <person name="Kuchtly C."/>
            <person name="Lopez Roques C."/>
            <person name="Donnadieu C."/>
            <person name="Parrinello H."/>
            <person name="Journot L."/>
            <person name="Du K."/>
            <person name="Schartl M."/>
            <person name="Retaux S."/>
            <person name="Guiguen Y."/>
        </authorList>
    </citation>
    <scope>NUCLEOTIDE SEQUENCE [LARGE SCALE GENOMIC DNA]</scope>
    <source>
        <strain evidence="10">Pach_M1</strain>
        <tissue evidence="10">Testis</tissue>
    </source>
</reference>
<keyword evidence="5" id="KW-0862">Zinc</keyword>
<evidence type="ECO:0000256" key="4">
    <source>
        <dbReference type="ARBA" id="ARBA00022771"/>
    </source>
</evidence>
<dbReference type="PANTHER" id="PTHR12190">
    <property type="entry name" value="A-KINASE ANCHOR PROTEIN AKAP 8"/>
    <property type="match status" value="1"/>
</dbReference>
<sequence>MAGRSYGSGFSGWRGGRGSGAFTEFGGGFDSFSQFGSSKMRSSGGAFSSSGWGSAPRSQRRGGPSGGYGFGFRQDSFSMGGRGGHNGGQSKPPSLLSHRVSPWDSYQGSQDFKWQFGGGRRSNRRQIRKKPSRQEGQKKKRKQSESTTDEPDSKMGRTETDKADPEEEKDETSAACCESAEGNVTVLSVKEELALLKKKLQTKEKSDDGKTSTGTTDGAEIRPETMCAADQSEDSQQPGTSSAEAEAQSGPLSIEEELAQLKAKLQGKPVVPTKNEKKIRGFFEMSGVKITAKRISFACSVCKYRTFYSEEMTAHLESRFHKDIFKFLSNRLTKGNADFLQEYLNIKHKNMEKTVSQIKNHDAAICQLYKERDQTRDIGMEHFIKKVDAAHCAVCDMYIPMQYSLIQRHLRSHDHNYNRRVMMEESKKSALTVARSILNHKPVREKLDKYLKGENPFTAGAEDHDHDLDESLLVEASESDRVEDEQREKEEEEVEVEAEGGEALEEHEEHEEENPEGEELLEGDEEVLEGEEALEGEELLEGEEEEFEEADLQ</sequence>
<dbReference type="AlphaFoldDB" id="A0A8T2KU47"/>